<keyword evidence="4" id="KW-0411">Iron-sulfur</keyword>
<dbReference type="CDD" id="cd00508">
    <property type="entry name" value="MopB_CT_Fdh-Nap-like"/>
    <property type="match status" value="1"/>
</dbReference>
<dbReference type="GO" id="GO:0046872">
    <property type="term" value="F:metal ion binding"/>
    <property type="evidence" value="ECO:0007669"/>
    <property type="project" value="UniProtKB-KW"/>
</dbReference>
<dbReference type="GO" id="GO:0043546">
    <property type="term" value="F:molybdopterin cofactor binding"/>
    <property type="evidence" value="ECO:0007669"/>
    <property type="project" value="InterPro"/>
</dbReference>
<dbReference type="InterPro" id="IPR006656">
    <property type="entry name" value="Mopterin_OxRdtase"/>
</dbReference>
<dbReference type="Pfam" id="PF04879">
    <property type="entry name" value="Molybdop_Fe4S4"/>
    <property type="match status" value="1"/>
</dbReference>
<dbReference type="PANTHER" id="PTHR43105">
    <property type="entry name" value="RESPIRATORY NITRATE REDUCTASE"/>
    <property type="match status" value="1"/>
</dbReference>
<dbReference type="GO" id="GO:0051539">
    <property type="term" value="F:4 iron, 4 sulfur cluster binding"/>
    <property type="evidence" value="ECO:0007669"/>
    <property type="project" value="UniProtKB-KW"/>
</dbReference>
<evidence type="ECO:0000256" key="1">
    <source>
        <dbReference type="ARBA" id="ARBA00022485"/>
    </source>
</evidence>
<dbReference type="InterPro" id="IPR006657">
    <property type="entry name" value="MoPterin_dinucl-bd_dom"/>
</dbReference>
<dbReference type="GO" id="GO:0016491">
    <property type="term" value="F:oxidoreductase activity"/>
    <property type="evidence" value="ECO:0007669"/>
    <property type="project" value="UniProtKB-KW"/>
</dbReference>
<dbReference type="Gene3D" id="2.40.40.20">
    <property type="match status" value="1"/>
</dbReference>
<keyword evidence="1" id="KW-0004">4Fe-4S</keyword>
<dbReference type="InterPro" id="IPR006963">
    <property type="entry name" value="Mopterin_OxRdtase_4Fe-4S_dom"/>
</dbReference>
<dbReference type="GO" id="GO:0016020">
    <property type="term" value="C:membrane"/>
    <property type="evidence" value="ECO:0007669"/>
    <property type="project" value="TreeGrafter"/>
</dbReference>
<evidence type="ECO:0000256" key="3">
    <source>
        <dbReference type="ARBA" id="ARBA00023004"/>
    </source>
</evidence>
<dbReference type="PANTHER" id="PTHR43105:SF10">
    <property type="entry name" value="NADH-QUINONE OXIDOREDUCTASE SUBUNIT G"/>
    <property type="match status" value="1"/>
</dbReference>
<evidence type="ECO:0000313" key="6">
    <source>
        <dbReference type="EMBL" id="SFV90370.1"/>
    </source>
</evidence>
<name>A0A1W1E8W5_9ZZZZ</name>
<dbReference type="InterPro" id="IPR050123">
    <property type="entry name" value="Prok_molybdopt-oxidoreductase"/>
</dbReference>
<dbReference type="InterPro" id="IPR009010">
    <property type="entry name" value="Asp_de-COase-like_dom_sf"/>
</dbReference>
<sequence>MSLIDKAKNFLGLDIKEDKYALIDDPIFGKVAKAKAPDKWVRSTCGYCGVGCGMYIGVKDGEAVYSKGDPLHPVNMGTLCPKGLSEHKMVRADSRVTTPLMKKNGTLQPASWEEVFSHTADAFKRIQKEHGKGAVAVVSTGQLLTEEFYMLGKFVQLGLETNNYDGNTTLCMASAVMGYKQTFGSDGPTGCYEDFEKADVIMLIGANIADNHPILKLHIAKNQKTTGKKPTIIVIDPRKSKTSQMADIFVPLKPRSDLALINGLCYIIMEQGWEDEKFIKERTNGYRAFKKHIMENYPPQEVANITGIDVKTLYELARLYAGADAAMSAWTMGVNQSSIGTDTVSAICNLALITGNFGKEGAAPMSITGQCNAMGTREFGFTSSIPGYRNYANESDRKAFADIINVPHELIPTARGYAYPQIIDAINRGEIKALWVVATNPLVSYPDQNGLREALKKLDLLVVQDAFMSDTAQIADIVFAAATWSEKEGCYTNSERRCNYAKKAIEPLGQSKADFYIVKEFSKYFDDKHDLLFGHIDTPRDAFEEIKRVSKGRLCDYSGMSYELIEELGGIQWPCNENAPKGTKRLYSEDMQCPTPDGKAQLLPVDWVPLSEMQCKGLPLMLNTGRTVEQFHTRTKTGTIGILDALAPEAWIDLNPKDAARLKVKSGDRIAISGNRGRVEDVVVKVSETVHEGNIFVPFHFNEQLINTVTIPEFDPKSFEPNYKQCAVQLHSEAVPEGIVYEEMEISGYLENVKVYEEEKYLKSANLYKN</sequence>
<dbReference type="SMART" id="SM00926">
    <property type="entry name" value="Molybdop_Fe4S4"/>
    <property type="match status" value="1"/>
</dbReference>
<dbReference type="AlphaFoldDB" id="A0A1W1E8W5"/>
<dbReference type="SUPFAM" id="SSF50692">
    <property type="entry name" value="ADC-like"/>
    <property type="match status" value="1"/>
</dbReference>
<dbReference type="EC" id="1.7.99.4" evidence="6"/>
<protein>
    <submittedName>
        <fullName evidence="6">Assimilatory nitrate reductase large subunit</fullName>
        <ecNumber evidence="6">1.7.99.4</ecNumber>
    </submittedName>
</protein>
<evidence type="ECO:0000256" key="2">
    <source>
        <dbReference type="ARBA" id="ARBA00022723"/>
    </source>
</evidence>
<dbReference type="PROSITE" id="PS51669">
    <property type="entry name" value="4FE4S_MOW_BIS_MGD"/>
    <property type="match status" value="1"/>
</dbReference>
<accession>A0A1W1E8W5</accession>
<dbReference type="EMBL" id="FPIB01000014">
    <property type="protein sequence ID" value="SFV90370.1"/>
    <property type="molecule type" value="Genomic_DNA"/>
</dbReference>
<organism evidence="6">
    <name type="scientific">hydrothermal vent metagenome</name>
    <dbReference type="NCBI Taxonomy" id="652676"/>
    <lineage>
        <taxon>unclassified sequences</taxon>
        <taxon>metagenomes</taxon>
        <taxon>ecological metagenomes</taxon>
    </lineage>
</organism>
<dbReference type="CDD" id="cd02754">
    <property type="entry name" value="MopB_Nitrate-R-NapA-like"/>
    <property type="match status" value="1"/>
</dbReference>
<dbReference type="Gene3D" id="3.40.228.10">
    <property type="entry name" value="Dimethylsulfoxide Reductase, domain 2"/>
    <property type="match status" value="1"/>
</dbReference>
<dbReference type="PIRSF" id="PIRSF000144">
    <property type="entry name" value="CbbBc"/>
    <property type="match status" value="1"/>
</dbReference>
<evidence type="ECO:0000256" key="4">
    <source>
        <dbReference type="ARBA" id="ARBA00023014"/>
    </source>
</evidence>
<keyword evidence="6" id="KW-0560">Oxidoreductase</keyword>
<evidence type="ECO:0000259" key="5">
    <source>
        <dbReference type="PROSITE" id="PS51669"/>
    </source>
</evidence>
<proteinExistence type="predicted"/>
<dbReference type="InterPro" id="IPR027467">
    <property type="entry name" value="MopterinOxRdtase_cofactor_BS"/>
</dbReference>
<dbReference type="Gene3D" id="3.40.50.740">
    <property type="match status" value="1"/>
</dbReference>
<keyword evidence="2" id="KW-0479">Metal-binding</keyword>
<dbReference type="Pfam" id="PF01568">
    <property type="entry name" value="Molydop_binding"/>
    <property type="match status" value="1"/>
</dbReference>
<reference evidence="6" key="1">
    <citation type="submission" date="2016-10" db="EMBL/GenBank/DDBJ databases">
        <authorList>
            <person name="de Groot N.N."/>
        </authorList>
    </citation>
    <scope>NUCLEOTIDE SEQUENCE</scope>
</reference>
<keyword evidence="3" id="KW-0408">Iron</keyword>
<dbReference type="Pfam" id="PF00384">
    <property type="entry name" value="Molybdopterin"/>
    <property type="match status" value="1"/>
</dbReference>
<gene>
    <name evidence="6" type="ORF">MNB_SV-4-125</name>
</gene>
<dbReference type="PROSITE" id="PS00551">
    <property type="entry name" value="MOLYBDOPTERIN_PROK_1"/>
    <property type="match status" value="1"/>
</dbReference>
<feature type="domain" description="4Fe-4S Mo/W bis-MGD-type" evidence="5">
    <location>
        <begin position="38"/>
        <end position="94"/>
    </location>
</feature>
<dbReference type="Gene3D" id="2.20.25.90">
    <property type="entry name" value="ADC-like domains"/>
    <property type="match status" value="1"/>
</dbReference>
<dbReference type="SUPFAM" id="SSF53706">
    <property type="entry name" value="Formate dehydrogenase/DMSO reductase, domains 1-3"/>
    <property type="match status" value="1"/>
</dbReference>